<sequence>MFNLTALPNEGYDGKVPTFPLPQLRRYRWEFEDKKKYQVFDEELTDVFRKRERAVWRDIWRTPQACAWSNESWRWPIIGEYCRLKTVIEQEPDSNAALVGQLHRYRDQIGLTPAGMRENGWAIAPDEVAQKSAERDDESEDDDPEPERRLSSVPDAQ</sequence>
<feature type="region of interest" description="Disordered" evidence="1">
    <location>
        <begin position="116"/>
        <end position="157"/>
    </location>
</feature>
<name>A0A371PCJ9_9ACTN</name>
<dbReference type="EMBL" id="QUBR01000001">
    <property type="protein sequence ID" value="REK73653.1"/>
    <property type="molecule type" value="Genomic_DNA"/>
</dbReference>
<dbReference type="OrthoDB" id="3391752at2"/>
<organism evidence="2 3">
    <name type="scientific">Aeromicrobium endophyticum</name>
    <dbReference type="NCBI Taxonomy" id="2292704"/>
    <lineage>
        <taxon>Bacteria</taxon>
        <taxon>Bacillati</taxon>
        <taxon>Actinomycetota</taxon>
        <taxon>Actinomycetes</taxon>
        <taxon>Propionibacteriales</taxon>
        <taxon>Nocardioidaceae</taxon>
        <taxon>Aeromicrobium</taxon>
    </lineage>
</organism>
<comment type="caution">
    <text evidence="2">The sequence shown here is derived from an EMBL/GenBank/DDBJ whole genome shotgun (WGS) entry which is preliminary data.</text>
</comment>
<feature type="compositionally biased region" description="Acidic residues" evidence="1">
    <location>
        <begin position="135"/>
        <end position="145"/>
    </location>
</feature>
<proteinExistence type="predicted"/>
<evidence type="ECO:0000256" key="1">
    <source>
        <dbReference type="SAM" id="MobiDB-lite"/>
    </source>
</evidence>
<dbReference type="RefSeq" id="WP_119703763.1">
    <property type="nucleotide sequence ID" value="NZ_JBHSOI010000001.1"/>
</dbReference>
<keyword evidence="3" id="KW-1185">Reference proteome</keyword>
<reference evidence="2 3" key="1">
    <citation type="submission" date="2018-08" db="EMBL/GenBank/DDBJ databases">
        <title>Aeromicrobium sp. M2KJ-4, whole genome shotgun sequence.</title>
        <authorList>
            <person name="Tuo L."/>
        </authorList>
    </citation>
    <scope>NUCLEOTIDE SEQUENCE [LARGE SCALE GENOMIC DNA]</scope>
    <source>
        <strain evidence="2 3">M2KJ-4</strain>
    </source>
</reference>
<evidence type="ECO:0000313" key="3">
    <source>
        <dbReference type="Proteomes" id="UP000265581"/>
    </source>
</evidence>
<dbReference type="AlphaFoldDB" id="A0A371PCJ9"/>
<gene>
    <name evidence="2" type="ORF">DX116_09005</name>
</gene>
<accession>A0A371PCJ9</accession>
<evidence type="ECO:0000313" key="2">
    <source>
        <dbReference type="EMBL" id="REK73653.1"/>
    </source>
</evidence>
<protein>
    <submittedName>
        <fullName evidence="2">Uncharacterized protein</fullName>
    </submittedName>
</protein>
<dbReference type="Proteomes" id="UP000265581">
    <property type="component" value="Unassembled WGS sequence"/>
</dbReference>